<evidence type="ECO:0000313" key="1">
    <source>
        <dbReference type="EMBL" id="HIH94999.1"/>
    </source>
</evidence>
<dbReference type="AlphaFoldDB" id="A0A832W853"/>
<reference evidence="1" key="1">
    <citation type="journal article" date="2020" name="bioRxiv">
        <title>A rank-normalized archaeal taxonomy based on genome phylogeny resolves widespread incomplete and uneven classifications.</title>
        <authorList>
            <person name="Rinke C."/>
            <person name="Chuvochina M."/>
            <person name="Mussig A.J."/>
            <person name="Chaumeil P.-A."/>
            <person name="Waite D.W."/>
            <person name="Whitman W.B."/>
            <person name="Parks D.H."/>
            <person name="Hugenholtz P."/>
        </authorList>
    </citation>
    <scope>NUCLEOTIDE SEQUENCE</scope>
    <source>
        <strain evidence="1">UBA8876</strain>
    </source>
</reference>
<gene>
    <name evidence="1" type="ORF">HA338_13605</name>
</gene>
<accession>A0A832W853</accession>
<dbReference type="RefSeq" id="WP_048065649.1">
    <property type="nucleotide sequence ID" value="NZ_DUJU01000153.1"/>
</dbReference>
<organism evidence="1 2">
    <name type="scientific">Methanosarcina acetivorans</name>
    <dbReference type="NCBI Taxonomy" id="2214"/>
    <lineage>
        <taxon>Archaea</taxon>
        <taxon>Methanobacteriati</taxon>
        <taxon>Methanobacteriota</taxon>
        <taxon>Stenosarchaea group</taxon>
        <taxon>Methanomicrobia</taxon>
        <taxon>Methanosarcinales</taxon>
        <taxon>Methanosarcinaceae</taxon>
        <taxon>Methanosarcina</taxon>
    </lineage>
</organism>
<dbReference type="GeneID" id="24783011"/>
<dbReference type="Proteomes" id="UP000600774">
    <property type="component" value="Unassembled WGS sequence"/>
</dbReference>
<name>A0A832W853_9EURY</name>
<sequence>MRNDPTVAQWLKIVNKRPKIGKAYLPGFQKYVNFTGMPPEELLAEVEAKKNKNKACVSG</sequence>
<proteinExistence type="predicted"/>
<comment type="caution">
    <text evidence="1">The sequence shown here is derived from an EMBL/GenBank/DDBJ whole genome shotgun (WGS) entry which is preliminary data.</text>
</comment>
<evidence type="ECO:0000313" key="2">
    <source>
        <dbReference type="Proteomes" id="UP000600774"/>
    </source>
</evidence>
<protein>
    <submittedName>
        <fullName evidence="1">Uncharacterized protein</fullName>
    </submittedName>
</protein>
<dbReference type="EMBL" id="DUJU01000153">
    <property type="protein sequence ID" value="HIH94999.1"/>
    <property type="molecule type" value="Genomic_DNA"/>
</dbReference>